<dbReference type="Pfam" id="PF01381">
    <property type="entry name" value="HTH_3"/>
    <property type="match status" value="1"/>
</dbReference>
<dbReference type="Gene3D" id="1.10.260.40">
    <property type="entry name" value="lambda repressor-like DNA-binding domains"/>
    <property type="match status" value="1"/>
</dbReference>
<feature type="domain" description="HTH cro/C1-type" evidence="1">
    <location>
        <begin position="18"/>
        <end position="70"/>
    </location>
</feature>
<organism evidence="2 3">
    <name type="scientific">Blastochloris viridis</name>
    <name type="common">Rhodopseudomonas viridis</name>
    <dbReference type="NCBI Taxonomy" id="1079"/>
    <lineage>
        <taxon>Bacteria</taxon>
        <taxon>Pseudomonadati</taxon>
        <taxon>Pseudomonadota</taxon>
        <taxon>Alphaproteobacteria</taxon>
        <taxon>Hyphomicrobiales</taxon>
        <taxon>Blastochloridaceae</taxon>
        <taxon>Blastochloris</taxon>
    </lineage>
</organism>
<dbReference type="InterPro" id="IPR010982">
    <property type="entry name" value="Lambda_DNA-bd_dom_sf"/>
</dbReference>
<dbReference type="AlphaFoldDB" id="A0A6N4R6X2"/>
<sequence>MLLISPLKAQIELAKRAKERRLGLGYTQKGLAERAGVSFPTLRKFEQTGKISLSSFLMIMDVLDGLEGILKAVKPDNSSSFKRITDVIASTNAKPRLRGSKS</sequence>
<evidence type="ECO:0000259" key="1">
    <source>
        <dbReference type="PROSITE" id="PS50943"/>
    </source>
</evidence>
<comment type="caution">
    <text evidence="2">The sequence shown here is derived from an EMBL/GenBank/DDBJ whole genome shotgun (WGS) entry which is preliminary data.</text>
</comment>
<dbReference type="PROSITE" id="PS50943">
    <property type="entry name" value="HTH_CROC1"/>
    <property type="match status" value="1"/>
</dbReference>
<dbReference type="EMBL" id="VAFM01000001">
    <property type="protein sequence ID" value="TKW61141.1"/>
    <property type="molecule type" value="Genomic_DNA"/>
</dbReference>
<dbReference type="InterPro" id="IPR001387">
    <property type="entry name" value="Cro/C1-type_HTH"/>
</dbReference>
<dbReference type="SMART" id="SM00530">
    <property type="entry name" value="HTH_XRE"/>
    <property type="match status" value="1"/>
</dbReference>
<dbReference type="SUPFAM" id="SSF47413">
    <property type="entry name" value="lambda repressor-like DNA-binding domains"/>
    <property type="match status" value="1"/>
</dbReference>
<evidence type="ECO:0000313" key="3">
    <source>
        <dbReference type="Proteomes" id="UP000320948"/>
    </source>
</evidence>
<protein>
    <submittedName>
        <fullName evidence="2">Helix-turn-helix transcriptional regulator</fullName>
    </submittedName>
</protein>
<proteinExistence type="predicted"/>
<dbReference type="Proteomes" id="UP000320948">
    <property type="component" value="Unassembled WGS sequence"/>
</dbReference>
<name>A0A6N4R6X2_BLAVI</name>
<gene>
    <name evidence="2" type="ORF">DI628_00490</name>
</gene>
<evidence type="ECO:0000313" key="2">
    <source>
        <dbReference type="EMBL" id="TKW61141.1"/>
    </source>
</evidence>
<dbReference type="GO" id="GO:0003677">
    <property type="term" value="F:DNA binding"/>
    <property type="evidence" value="ECO:0007669"/>
    <property type="project" value="InterPro"/>
</dbReference>
<dbReference type="CDD" id="cd00093">
    <property type="entry name" value="HTH_XRE"/>
    <property type="match status" value="1"/>
</dbReference>
<accession>A0A6N4R6X2</accession>
<reference evidence="2 3" key="1">
    <citation type="journal article" date="2017" name="Nat. Commun.">
        <title>In situ click chemistry generation of cyclooxygenase-2 inhibitors.</title>
        <authorList>
            <person name="Bhardwaj A."/>
            <person name="Kaur J."/>
            <person name="Wuest M."/>
            <person name="Wuest F."/>
        </authorList>
    </citation>
    <scope>NUCLEOTIDE SEQUENCE [LARGE SCALE GENOMIC DNA]</scope>
    <source>
        <strain evidence="2">S2_018_000_R2_106</strain>
    </source>
</reference>